<dbReference type="AlphaFoldDB" id="A0A366HLY1"/>
<dbReference type="EMBL" id="QNRR01000005">
    <property type="protein sequence ID" value="RBP43933.1"/>
    <property type="molecule type" value="Genomic_DNA"/>
</dbReference>
<dbReference type="Proteomes" id="UP000253426">
    <property type="component" value="Unassembled WGS sequence"/>
</dbReference>
<sequence>MKTHLVRPIARLILLASAATLISCANQPSTGRRYVSNTSSSTFSDPWYFNRHCFHNSHHCKTKM</sequence>
<gene>
    <name evidence="2" type="ORF">DES53_105332</name>
</gene>
<reference evidence="2 3" key="1">
    <citation type="submission" date="2018-06" db="EMBL/GenBank/DDBJ databases">
        <title>Genomic Encyclopedia of Type Strains, Phase IV (KMG-IV): sequencing the most valuable type-strain genomes for metagenomic binning, comparative biology and taxonomic classification.</title>
        <authorList>
            <person name="Goeker M."/>
        </authorList>
    </citation>
    <scope>NUCLEOTIDE SEQUENCE [LARGE SCALE GENOMIC DNA]</scope>
    <source>
        <strain evidence="2 3">DSM 25532</strain>
    </source>
</reference>
<feature type="chain" id="PRO_5016628385" description="Lipoprotein" evidence="1">
    <location>
        <begin position="19"/>
        <end position="64"/>
    </location>
</feature>
<keyword evidence="3" id="KW-1185">Reference proteome</keyword>
<dbReference type="PROSITE" id="PS51257">
    <property type="entry name" value="PROKAR_LIPOPROTEIN"/>
    <property type="match status" value="1"/>
</dbReference>
<accession>A0A366HLY1</accession>
<proteinExistence type="predicted"/>
<keyword evidence="1" id="KW-0732">Signal</keyword>
<evidence type="ECO:0000256" key="1">
    <source>
        <dbReference type="SAM" id="SignalP"/>
    </source>
</evidence>
<organism evidence="2 3">
    <name type="scientific">Roseimicrobium gellanilyticum</name>
    <dbReference type="NCBI Taxonomy" id="748857"/>
    <lineage>
        <taxon>Bacteria</taxon>
        <taxon>Pseudomonadati</taxon>
        <taxon>Verrucomicrobiota</taxon>
        <taxon>Verrucomicrobiia</taxon>
        <taxon>Verrucomicrobiales</taxon>
        <taxon>Verrucomicrobiaceae</taxon>
        <taxon>Roseimicrobium</taxon>
    </lineage>
</organism>
<name>A0A366HLY1_9BACT</name>
<feature type="signal peptide" evidence="1">
    <location>
        <begin position="1"/>
        <end position="18"/>
    </location>
</feature>
<evidence type="ECO:0000313" key="3">
    <source>
        <dbReference type="Proteomes" id="UP000253426"/>
    </source>
</evidence>
<comment type="caution">
    <text evidence="2">The sequence shown here is derived from an EMBL/GenBank/DDBJ whole genome shotgun (WGS) entry which is preliminary data.</text>
</comment>
<dbReference type="RefSeq" id="WP_113959392.1">
    <property type="nucleotide sequence ID" value="NZ_QNRR01000005.1"/>
</dbReference>
<evidence type="ECO:0008006" key="4">
    <source>
        <dbReference type="Google" id="ProtNLM"/>
    </source>
</evidence>
<evidence type="ECO:0000313" key="2">
    <source>
        <dbReference type="EMBL" id="RBP43933.1"/>
    </source>
</evidence>
<protein>
    <recommendedName>
        <fullName evidence="4">Lipoprotein</fullName>
    </recommendedName>
</protein>